<dbReference type="Pfam" id="PF02811">
    <property type="entry name" value="PHP"/>
    <property type="match status" value="1"/>
</dbReference>
<evidence type="ECO:0000256" key="2">
    <source>
        <dbReference type="ARBA" id="ARBA00009152"/>
    </source>
</evidence>
<evidence type="ECO:0000256" key="6">
    <source>
        <dbReference type="ARBA" id="ARBA00023102"/>
    </source>
</evidence>
<dbReference type="Gene3D" id="3.20.20.140">
    <property type="entry name" value="Metal-dependent hydrolases"/>
    <property type="match status" value="1"/>
</dbReference>
<keyword evidence="6 8" id="KW-0368">Histidine biosynthesis</keyword>
<comment type="similarity">
    <text evidence="2 8">Belongs to the PHP hydrolase family. HisK subfamily.</text>
</comment>
<evidence type="ECO:0000256" key="1">
    <source>
        <dbReference type="ARBA" id="ARBA00004970"/>
    </source>
</evidence>
<evidence type="ECO:0000259" key="9">
    <source>
        <dbReference type="Pfam" id="PF02811"/>
    </source>
</evidence>
<dbReference type="PANTHER" id="PTHR21039">
    <property type="entry name" value="HISTIDINOL PHOSPHATASE-RELATED"/>
    <property type="match status" value="1"/>
</dbReference>
<dbReference type="InterPro" id="IPR010140">
    <property type="entry name" value="Histidinol_P_phosphatase_HisJ"/>
</dbReference>
<evidence type="ECO:0000256" key="7">
    <source>
        <dbReference type="ARBA" id="ARBA00049158"/>
    </source>
</evidence>
<dbReference type="AlphaFoldDB" id="A0A7X2PC41"/>
<keyword evidence="11" id="KW-1185">Reference proteome</keyword>
<evidence type="ECO:0000313" key="11">
    <source>
        <dbReference type="Proteomes" id="UP000460549"/>
    </source>
</evidence>
<comment type="pathway">
    <text evidence="1 8">Amino-acid biosynthesis; L-histidine biosynthesis; L-histidine from 5-phospho-alpha-D-ribose 1-diphosphate: step 8/9.</text>
</comment>
<reference evidence="10 11" key="1">
    <citation type="submission" date="2019-08" db="EMBL/GenBank/DDBJ databases">
        <title>In-depth cultivation of the pig gut microbiome towards novel bacterial diversity and tailored functional studies.</title>
        <authorList>
            <person name="Wylensek D."/>
            <person name="Hitch T.C.A."/>
            <person name="Clavel T."/>
        </authorList>
    </citation>
    <scope>NUCLEOTIDE SEQUENCE [LARGE SCALE GENOMIC DNA]</scope>
    <source>
        <strain evidence="10 11">NM-380-WT-3C1</strain>
    </source>
</reference>
<dbReference type="PANTHER" id="PTHR21039:SF0">
    <property type="entry name" value="HISTIDINOL-PHOSPHATASE"/>
    <property type="match status" value="1"/>
</dbReference>
<comment type="caution">
    <text evidence="10">The sequence shown here is derived from an EMBL/GenBank/DDBJ whole genome shotgun (WGS) entry which is preliminary data.</text>
</comment>
<dbReference type="EC" id="3.1.3.15" evidence="3 8"/>
<dbReference type="NCBIfam" id="TIGR01856">
    <property type="entry name" value="hisJ_fam"/>
    <property type="match status" value="1"/>
</dbReference>
<evidence type="ECO:0000256" key="8">
    <source>
        <dbReference type="RuleBase" id="RU366003"/>
    </source>
</evidence>
<dbReference type="EMBL" id="VUNN01000007">
    <property type="protein sequence ID" value="MSU06176.1"/>
    <property type="molecule type" value="Genomic_DNA"/>
</dbReference>
<dbReference type="InterPro" id="IPR004013">
    <property type="entry name" value="PHP_dom"/>
</dbReference>
<gene>
    <name evidence="10" type="ORF">FYJ80_05215</name>
</gene>
<proteinExistence type="inferred from homology"/>
<keyword evidence="4 8" id="KW-0028">Amino-acid biosynthesis</keyword>
<dbReference type="UniPathway" id="UPA00031">
    <property type="reaction ID" value="UER00013"/>
</dbReference>
<dbReference type="InterPro" id="IPR016195">
    <property type="entry name" value="Pol/histidinol_Pase-like"/>
</dbReference>
<feature type="domain" description="PHP" evidence="9">
    <location>
        <begin position="22"/>
        <end position="219"/>
    </location>
</feature>
<evidence type="ECO:0000313" key="10">
    <source>
        <dbReference type="EMBL" id="MSU06176.1"/>
    </source>
</evidence>
<name>A0A7X2PC41_9SPIO</name>
<evidence type="ECO:0000256" key="3">
    <source>
        <dbReference type="ARBA" id="ARBA00013085"/>
    </source>
</evidence>
<evidence type="ECO:0000256" key="4">
    <source>
        <dbReference type="ARBA" id="ARBA00022605"/>
    </source>
</evidence>
<accession>A0A7X2PC41</accession>
<evidence type="ECO:0000256" key="5">
    <source>
        <dbReference type="ARBA" id="ARBA00022801"/>
    </source>
</evidence>
<organism evidence="10 11">
    <name type="scientific">Bullifex porci</name>
    <dbReference type="NCBI Taxonomy" id="2606638"/>
    <lineage>
        <taxon>Bacteria</taxon>
        <taxon>Pseudomonadati</taxon>
        <taxon>Spirochaetota</taxon>
        <taxon>Spirochaetia</taxon>
        <taxon>Spirochaetales</taxon>
        <taxon>Spirochaetaceae</taxon>
        <taxon>Bullifex</taxon>
    </lineage>
</organism>
<dbReference type="CDD" id="cd12110">
    <property type="entry name" value="PHP_HisPPase_Hisj_like"/>
    <property type="match status" value="1"/>
</dbReference>
<protein>
    <recommendedName>
        <fullName evidence="3 8">Histidinol-phosphatase</fullName>
        <shortName evidence="8">HolPase</shortName>
        <ecNumber evidence="3 8">3.1.3.15</ecNumber>
    </recommendedName>
</protein>
<keyword evidence="5 8" id="KW-0378">Hydrolase</keyword>
<dbReference type="Proteomes" id="UP000460549">
    <property type="component" value="Unassembled WGS sequence"/>
</dbReference>
<dbReference type="GO" id="GO:0000105">
    <property type="term" value="P:L-histidine biosynthetic process"/>
    <property type="evidence" value="ECO:0007669"/>
    <property type="project" value="UniProtKB-UniRule"/>
</dbReference>
<comment type="catalytic activity">
    <reaction evidence="7 8">
        <text>L-histidinol phosphate + H2O = L-histidinol + phosphate</text>
        <dbReference type="Rhea" id="RHEA:14465"/>
        <dbReference type="ChEBI" id="CHEBI:15377"/>
        <dbReference type="ChEBI" id="CHEBI:43474"/>
        <dbReference type="ChEBI" id="CHEBI:57699"/>
        <dbReference type="ChEBI" id="CHEBI:57980"/>
        <dbReference type="EC" id="3.1.3.15"/>
    </reaction>
</comment>
<dbReference type="GO" id="GO:0005737">
    <property type="term" value="C:cytoplasm"/>
    <property type="evidence" value="ECO:0007669"/>
    <property type="project" value="TreeGrafter"/>
</dbReference>
<sequence>MRYFLEENYRMNDNLSMIRQNLHTHCTYCDGKNTLEEMVLAAIDKGFSSLGFSSHCFSNLSYDECGIKTAANYESYLSEVEALKQKYKNQISIYRGIELESRIKDELYPNPDPRLDYSIGSIHWFYLDSRHWEVDYKAEILLQAKEAFGGFRPLIESYYNEVIEFAKHSSYSITGHIDLVTKFSELNSFGFENESWYRDAALSAAESVVKCGKLVEVNTGAISRGYRTTPYPDPFILKRLAELNAPIIVTTDCHSANNIDIKYDETVSMLSSYGFTHLYYLTDSGFKGIKIDA</sequence>
<dbReference type="GO" id="GO:0004401">
    <property type="term" value="F:histidinol-phosphatase activity"/>
    <property type="evidence" value="ECO:0007669"/>
    <property type="project" value="UniProtKB-UniRule"/>
</dbReference>
<dbReference type="SUPFAM" id="SSF89550">
    <property type="entry name" value="PHP domain-like"/>
    <property type="match status" value="1"/>
</dbReference>